<evidence type="ECO:0000313" key="2">
    <source>
        <dbReference type="EMBL" id="KXT69880.1"/>
    </source>
</evidence>
<comment type="caution">
    <text evidence="3">The sequence shown here is derived from an EMBL/GenBank/DDBJ whole genome shotgun (WGS) entry which is preliminary data.</text>
</comment>
<gene>
    <name evidence="4" type="ORF">E7156_00515</name>
    <name evidence="2" type="ORF">SGADD02_00914</name>
    <name evidence="3" type="ORF">SGADD03_01104</name>
</gene>
<dbReference type="AlphaFoldDB" id="A0A139R2B0"/>
<protein>
    <submittedName>
        <fullName evidence="4">GNAT family acetyltransferase</fullName>
    </submittedName>
</protein>
<dbReference type="EMBL" id="SVAF01000001">
    <property type="protein sequence ID" value="MBE6163801.1"/>
    <property type="molecule type" value="Genomic_DNA"/>
</dbReference>
<evidence type="ECO:0000313" key="6">
    <source>
        <dbReference type="Proteomes" id="UP000071927"/>
    </source>
</evidence>
<dbReference type="EMBL" id="LQOF01000181">
    <property type="protein sequence ID" value="KXT69880.1"/>
    <property type="molecule type" value="Genomic_DNA"/>
</dbReference>
<evidence type="ECO:0000313" key="4">
    <source>
        <dbReference type="EMBL" id="MBE6163801.1"/>
    </source>
</evidence>
<dbReference type="EMBL" id="LQXV01000191">
    <property type="protein sequence ID" value="KXU08962.1"/>
    <property type="molecule type" value="Genomic_DNA"/>
</dbReference>
<dbReference type="Proteomes" id="UP000070198">
    <property type="component" value="Unassembled WGS sequence"/>
</dbReference>
<dbReference type="InterPro" id="IPR000182">
    <property type="entry name" value="GNAT_dom"/>
</dbReference>
<accession>A0A139R2B0</accession>
<dbReference type="PATRIC" id="fig|315405.11.peg.1074"/>
<feature type="domain" description="N-acetyltransferase" evidence="1">
    <location>
        <begin position="7"/>
        <end position="39"/>
    </location>
</feature>
<dbReference type="SUPFAM" id="SSF55729">
    <property type="entry name" value="Acyl-CoA N-acyltransferases (Nat)"/>
    <property type="match status" value="1"/>
</dbReference>
<organism evidence="3 6">
    <name type="scientific">Streptococcus gallolyticus</name>
    <dbReference type="NCBI Taxonomy" id="315405"/>
    <lineage>
        <taxon>Bacteria</taxon>
        <taxon>Bacillati</taxon>
        <taxon>Bacillota</taxon>
        <taxon>Bacilli</taxon>
        <taxon>Lactobacillales</taxon>
        <taxon>Streptococcaceae</taxon>
        <taxon>Streptococcus</taxon>
    </lineage>
</organism>
<reference evidence="5 6" key="1">
    <citation type="submission" date="2016-01" db="EMBL/GenBank/DDBJ databases">
        <title>Highly variable Streptococcus oralis are common among viridans streptococci isolated from primates.</title>
        <authorList>
            <person name="Denapaite D."/>
            <person name="Rieger M."/>
            <person name="Koendgen S."/>
            <person name="Brueckner R."/>
            <person name="Ochigava I."/>
            <person name="Kappeler P."/>
            <person name="Maetz-Rensing K."/>
            <person name="Leendertz F."/>
            <person name="Hakenbeck R."/>
        </authorList>
    </citation>
    <scope>NUCLEOTIDE SEQUENCE [LARGE SCALE GENOMIC DNA]</scope>
    <source>
        <strain evidence="2 5">DD02</strain>
        <strain evidence="3 6">DD03</strain>
    </source>
</reference>
<dbReference type="Proteomes" id="UP000700800">
    <property type="component" value="Unassembled WGS sequence"/>
</dbReference>
<dbReference type="Gene3D" id="3.40.630.30">
    <property type="match status" value="1"/>
</dbReference>
<proteinExistence type="predicted"/>
<sequence>MENTEIHAYLQTSYTSFGFKTISDEYLENGIPHIDMILENKR</sequence>
<dbReference type="Proteomes" id="UP000071927">
    <property type="component" value="Unassembled WGS sequence"/>
</dbReference>
<dbReference type="InterPro" id="IPR016181">
    <property type="entry name" value="Acyl_CoA_acyltransferase"/>
</dbReference>
<evidence type="ECO:0000259" key="1">
    <source>
        <dbReference type="Pfam" id="PF13673"/>
    </source>
</evidence>
<dbReference type="RefSeq" id="WP_074580719.1">
    <property type="nucleotide sequence ID" value="NZ_CP191581.1"/>
</dbReference>
<reference evidence="4" key="2">
    <citation type="submission" date="2019-04" db="EMBL/GenBank/DDBJ databases">
        <title>Evolution of Biomass-Degrading Anaerobic Consortia Revealed by Metagenomics.</title>
        <authorList>
            <person name="Peng X."/>
        </authorList>
    </citation>
    <scope>NUCLEOTIDE SEQUENCE</scope>
    <source>
        <strain evidence="4">SIG195</strain>
    </source>
</reference>
<dbReference type="Pfam" id="PF13673">
    <property type="entry name" value="Acetyltransf_10"/>
    <property type="match status" value="1"/>
</dbReference>
<name>A0A139R2B0_9STRE</name>
<evidence type="ECO:0000313" key="5">
    <source>
        <dbReference type="Proteomes" id="UP000070198"/>
    </source>
</evidence>
<evidence type="ECO:0000313" key="3">
    <source>
        <dbReference type="EMBL" id="KXU08962.1"/>
    </source>
</evidence>